<dbReference type="AlphaFoldDB" id="A0A7S8C9A6"/>
<gene>
    <name evidence="1" type="ORF">G8O30_01720</name>
</gene>
<evidence type="ECO:0000313" key="1">
    <source>
        <dbReference type="EMBL" id="QPC45780.1"/>
    </source>
</evidence>
<reference evidence="1 2" key="1">
    <citation type="submission" date="2019-07" db="EMBL/GenBank/DDBJ databases">
        <title>Genome sequence of 2 isolates from Red Sea Mangroves.</title>
        <authorList>
            <person name="Sefrji F."/>
            <person name="Michoud G."/>
            <person name="Merlino G."/>
            <person name="Daffonchio D."/>
        </authorList>
    </citation>
    <scope>NUCLEOTIDE SEQUENCE [LARGE SCALE GENOMIC DNA]</scope>
    <source>
        <strain evidence="1 2">R1DC41</strain>
    </source>
</reference>
<protein>
    <submittedName>
        <fullName evidence="1">Uncharacterized protein</fullName>
    </submittedName>
</protein>
<proteinExistence type="predicted"/>
<evidence type="ECO:0000313" key="2">
    <source>
        <dbReference type="Proteomes" id="UP000593626"/>
    </source>
</evidence>
<dbReference type="Proteomes" id="UP000593626">
    <property type="component" value="Chromosome"/>
</dbReference>
<dbReference type="RefSeq" id="WP_239673298.1">
    <property type="nucleotide sequence ID" value="NZ_CP049742.1"/>
</dbReference>
<keyword evidence="2" id="KW-1185">Reference proteome</keyword>
<sequence length="127" mass="15071">MSTTMIFSYNIKPYAKTEYQEWVNKLRHTLPSYDATLLSIHVEDDNKCIEEINLPTASHFHMLKKWRTEKKHSIFTQLEKWIEPDSIVCYCISQSKNSIPVFNDRKHLRRAPIVSRKFTTPRELSSI</sequence>
<dbReference type="EMBL" id="CP049742">
    <property type="protein sequence ID" value="QPC45780.1"/>
    <property type="molecule type" value="Genomic_DNA"/>
</dbReference>
<dbReference type="KEGG" id="mcui:G8O30_01720"/>
<accession>A0A7S8C9A6</accession>
<organism evidence="1 2">
    <name type="scientific">Mangrovibacillus cuniculi</name>
    <dbReference type="NCBI Taxonomy" id="2593652"/>
    <lineage>
        <taxon>Bacteria</taxon>
        <taxon>Bacillati</taxon>
        <taxon>Bacillota</taxon>
        <taxon>Bacilli</taxon>
        <taxon>Bacillales</taxon>
        <taxon>Bacillaceae</taxon>
        <taxon>Mangrovibacillus</taxon>
    </lineage>
</organism>
<name>A0A7S8C9A6_9BACI</name>